<evidence type="ECO:0000313" key="7">
    <source>
        <dbReference type="Proteomes" id="UP001652660"/>
    </source>
</evidence>
<dbReference type="Pfam" id="PF06839">
    <property type="entry name" value="Zn_ribbon_GRF"/>
    <property type="match status" value="1"/>
</dbReference>
<dbReference type="InterPro" id="IPR010666">
    <property type="entry name" value="Znf_GRF"/>
</dbReference>
<evidence type="ECO:0000256" key="2">
    <source>
        <dbReference type="ARBA" id="ARBA00022771"/>
    </source>
</evidence>
<evidence type="ECO:0000313" key="8">
    <source>
        <dbReference type="RefSeq" id="XP_071929572.1"/>
    </source>
</evidence>
<dbReference type="Proteomes" id="UP001652660">
    <property type="component" value="Unplaced"/>
</dbReference>
<dbReference type="RefSeq" id="XP_071929572.1">
    <property type="nucleotide sequence ID" value="XM_072073471.1"/>
</dbReference>
<keyword evidence="1" id="KW-0479">Metal-binding</keyword>
<keyword evidence="5" id="KW-1133">Transmembrane helix</keyword>
<dbReference type="GeneID" id="140032687"/>
<keyword evidence="2 4" id="KW-0863">Zinc-finger</keyword>
<organism evidence="7 8">
    <name type="scientific">Coffea arabica</name>
    <name type="common">Arabian coffee</name>
    <dbReference type="NCBI Taxonomy" id="13443"/>
    <lineage>
        <taxon>Eukaryota</taxon>
        <taxon>Viridiplantae</taxon>
        <taxon>Streptophyta</taxon>
        <taxon>Embryophyta</taxon>
        <taxon>Tracheophyta</taxon>
        <taxon>Spermatophyta</taxon>
        <taxon>Magnoliopsida</taxon>
        <taxon>eudicotyledons</taxon>
        <taxon>Gunneridae</taxon>
        <taxon>Pentapetalae</taxon>
        <taxon>asterids</taxon>
        <taxon>lamiids</taxon>
        <taxon>Gentianales</taxon>
        <taxon>Rubiaceae</taxon>
        <taxon>Ixoroideae</taxon>
        <taxon>Gardenieae complex</taxon>
        <taxon>Bertiereae - Coffeeae clade</taxon>
        <taxon>Coffeeae</taxon>
        <taxon>Coffea</taxon>
    </lineage>
</organism>
<name>A0ABM4WCQ0_COFAR</name>
<protein>
    <recommendedName>
        <fullName evidence="6">GRF-type domain-containing protein</fullName>
    </recommendedName>
</protein>
<gene>
    <name evidence="8" type="primary">LOC140032687</name>
</gene>
<evidence type="ECO:0000256" key="5">
    <source>
        <dbReference type="SAM" id="Phobius"/>
    </source>
</evidence>
<accession>A0ABM4WCQ0</accession>
<dbReference type="PANTHER" id="PTHR33248">
    <property type="entry name" value="ZINC ION-BINDING PROTEIN"/>
    <property type="match status" value="1"/>
</dbReference>
<keyword evidence="5" id="KW-0812">Transmembrane</keyword>
<reference evidence="8" key="1">
    <citation type="submission" date="2025-08" db="UniProtKB">
        <authorList>
            <consortium name="RefSeq"/>
        </authorList>
    </citation>
    <scope>IDENTIFICATION</scope>
    <source>
        <tissue evidence="8">Leaves</tissue>
    </source>
</reference>
<feature type="domain" description="GRF-type" evidence="6">
    <location>
        <begin position="34"/>
        <end position="76"/>
    </location>
</feature>
<evidence type="ECO:0000259" key="6">
    <source>
        <dbReference type="PROSITE" id="PS51999"/>
    </source>
</evidence>
<evidence type="ECO:0000256" key="1">
    <source>
        <dbReference type="ARBA" id="ARBA00022723"/>
    </source>
</evidence>
<proteinExistence type="predicted"/>
<sequence length="141" mass="16206">MIEATQCNPLRSFDQSKENVVKESEEVTTVPVMCHCGKASKLRTSWTDENPGRRFFCCENYGEGNGCGFFLWYDKPMCEQSKWLIPSLLRRVRMQEAENIRARHREKLLWFALFGSWILLLFKLLSKGGAAAGQVQHGSEL</sequence>
<keyword evidence="7" id="KW-1185">Reference proteome</keyword>
<keyword evidence="5" id="KW-0472">Membrane</keyword>
<dbReference type="PROSITE" id="PS51999">
    <property type="entry name" value="ZF_GRF"/>
    <property type="match status" value="1"/>
</dbReference>
<evidence type="ECO:0000256" key="3">
    <source>
        <dbReference type="ARBA" id="ARBA00022833"/>
    </source>
</evidence>
<evidence type="ECO:0000256" key="4">
    <source>
        <dbReference type="PROSITE-ProRule" id="PRU01343"/>
    </source>
</evidence>
<feature type="transmembrane region" description="Helical" evidence="5">
    <location>
        <begin position="108"/>
        <end position="125"/>
    </location>
</feature>
<keyword evidence="3" id="KW-0862">Zinc</keyword>